<dbReference type="Gene3D" id="1.10.238.10">
    <property type="entry name" value="EF-hand"/>
    <property type="match status" value="2"/>
</dbReference>
<dbReference type="Proteomes" id="UP000681722">
    <property type="component" value="Unassembled WGS sequence"/>
</dbReference>
<dbReference type="InterPro" id="IPR011992">
    <property type="entry name" value="EF-hand-dom_pair"/>
</dbReference>
<evidence type="ECO:0000256" key="6">
    <source>
        <dbReference type="ARBA" id="ARBA00022771"/>
    </source>
</evidence>
<dbReference type="GO" id="GO:0006355">
    <property type="term" value="P:regulation of DNA-templated transcription"/>
    <property type="evidence" value="ECO:0007669"/>
    <property type="project" value="InterPro"/>
</dbReference>
<dbReference type="PANTHER" id="PTHR12882">
    <property type="entry name" value="SUPPRESSOR OF TY 4"/>
    <property type="match status" value="1"/>
</dbReference>
<dbReference type="GO" id="GO:0008270">
    <property type="term" value="F:zinc ion binding"/>
    <property type="evidence" value="ECO:0007669"/>
    <property type="project" value="UniProtKB-KW"/>
</dbReference>
<keyword evidence="8" id="KW-0805">Transcription regulation</keyword>
<feature type="compositionally biased region" description="Low complexity" evidence="15">
    <location>
        <begin position="435"/>
        <end position="446"/>
    </location>
</feature>
<accession>A0A814RMJ2</accession>
<keyword evidence="11" id="KW-0539">Nucleus</keyword>
<dbReference type="InterPro" id="IPR000433">
    <property type="entry name" value="Znf_ZZ"/>
</dbReference>
<dbReference type="Pfam" id="PF09068">
    <property type="entry name" value="EF-hand_2"/>
    <property type="match status" value="1"/>
</dbReference>
<comment type="subcellular location">
    <subcellularLocation>
        <location evidence="1">Nucleus</location>
    </subcellularLocation>
</comment>
<dbReference type="InterPro" id="IPR022800">
    <property type="entry name" value="Spt4/RpoE2_Znf"/>
</dbReference>
<dbReference type="FunFam" id="3.30.40.210:FF:000001">
    <property type="entry name" value="Transcription elongation factor SPT4"/>
    <property type="match status" value="2"/>
</dbReference>
<evidence type="ECO:0000256" key="5">
    <source>
        <dbReference type="ARBA" id="ARBA00022723"/>
    </source>
</evidence>
<dbReference type="InterPro" id="IPR015154">
    <property type="entry name" value="EF-hand_dom_typ2"/>
</dbReference>
<evidence type="ECO:0000256" key="14">
    <source>
        <dbReference type="PROSITE-ProRule" id="PRU00228"/>
    </source>
</evidence>
<dbReference type="InterPro" id="IPR038510">
    <property type="entry name" value="Spt4_sf"/>
</dbReference>
<keyword evidence="6 14" id="KW-0863">Zinc-finger</keyword>
<evidence type="ECO:0000313" key="17">
    <source>
        <dbReference type="EMBL" id="CAF1135668.1"/>
    </source>
</evidence>
<dbReference type="GO" id="GO:0140673">
    <property type="term" value="P:transcription elongation-coupled chromatin remodeling"/>
    <property type="evidence" value="ECO:0007669"/>
    <property type="project" value="InterPro"/>
</dbReference>
<dbReference type="Pfam" id="PF06093">
    <property type="entry name" value="Spt4"/>
    <property type="match status" value="2"/>
</dbReference>
<keyword evidence="7" id="KW-0862">Zinc</keyword>
<evidence type="ECO:0000313" key="19">
    <source>
        <dbReference type="Proteomes" id="UP000663829"/>
    </source>
</evidence>
<dbReference type="CDD" id="cd07973">
    <property type="entry name" value="Spt4"/>
    <property type="match status" value="2"/>
</dbReference>
<dbReference type="SUPFAM" id="SSF63393">
    <property type="entry name" value="RNA polymerase subunits"/>
    <property type="match status" value="2"/>
</dbReference>
<keyword evidence="19" id="KW-1185">Reference proteome</keyword>
<dbReference type="InterPro" id="IPR043145">
    <property type="entry name" value="Znf_ZZ_sf"/>
</dbReference>
<evidence type="ECO:0000256" key="11">
    <source>
        <dbReference type="ARBA" id="ARBA00023242"/>
    </source>
</evidence>
<dbReference type="Gene3D" id="3.30.60.90">
    <property type="match status" value="1"/>
</dbReference>
<feature type="region of interest" description="Disordered" evidence="15">
    <location>
        <begin position="502"/>
        <end position="527"/>
    </location>
</feature>
<proteinExistence type="inferred from homology"/>
<evidence type="ECO:0000256" key="7">
    <source>
        <dbReference type="ARBA" id="ARBA00022833"/>
    </source>
</evidence>
<dbReference type="SUPFAM" id="SSF57850">
    <property type="entry name" value="RING/U-box"/>
    <property type="match status" value="1"/>
</dbReference>
<evidence type="ECO:0000256" key="15">
    <source>
        <dbReference type="SAM" id="MobiDB-lite"/>
    </source>
</evidence>
<evidence type="ECO:0000256" key="10">
    <source>
        <dbReference type="ARBA" id="ARBA00023163"/>
    </source>
</evidence>
<gene>
    <name evidence="17" type="ORF">GPM918_LOCUS20424</name>
    <name evidence="18" type="ORF">SRO942_LOCUS20421</name>
</gene>
<dbReference type="PANTHER" id="PTHR12882:SF1">
    <property type="entry name" value="TRANSCRIPTION ELONGATION FACTOR SPT4"/>
    <property type="match status" value="1"/>
</dbReference>
<dbReference type="SUPFAM" id="SSF47473">
    <property type="entry name" value="EF-hand"/>
    <property type="match status" value="2"/>
</dbReference>
<dbReference type="SMART" id="SM01389">
    <property type="entry name" value="Spt4"/>
    <property type="match status" value="2"/>
</dbReference>
<dbReference type="EMBL" id="CAJOBC010006446">
    <property type="protein sequence ID" value="CAF3899363.1"/>
    <property type="molecule type" value="Genomic_DNA"/>
</dbReference>
<dbReference type="InterPro" id="IPR015153">
    <property type="entry name" value="EF-hand_dom_typ1"/>
</dbReference>
<feature type="domain" description="ZZ-type" evidence="16">
    <location>
        <begin position="231"/>
        <end position="286"/>
    </location>
</feature>
<comment type="caution">
    <text evidence="17">The sequence shown here is derived from an EMBL/GenBank/DDBJ whole genome shotgun (WGS) entry which is preliminary data.</text>
</comment>
<evidence type="ECO:0000256" key="3">
    <source>
        <dbReference type="ARBA" id="ARBA00020182"/>
    </source>
</evidence>
<evidence type="ECO:0000259" key="16">
    <source>
        <dbReference type="PROSITE" id="PS50135"/>
    </source>
</evidence>
<comment type="similarity">
    <text evidence="2">Belongs to the SPT4 family.</text>
</comment>
<evidence type="ECO:0000256" key="12">
    <source>
        <dbReference type="ARBA" id="ARBA00070621"/>
    </source>
</evidence>
<keyword evidence="9" id="KW-0010">Activator</keyword>
<keyword evidence="4" id="KW-0678">Repressor</keyword>
<dbReference type="OrthoDB" id="248751at2759"/>
<dbReference type="Gene3D" id="6.10.140.70">
    <property type="match status" value="1"/>
</dbReference>
<organism evidence="17 19">
    <name type="scientific">Didymodactylos carnosus</name>
    <dbReference type="NCBI Taxonomy" id="1234261"/>
    <lineage>
        <taxon>Eukaryota</taxon>
        <taxon>Metazoa</taxon>
        <taxon>Spiralia</taxon>
        <taxon>Gnathifera</taxon>
        <taxon>Rotifera</taxon>
        <taxon>Eurotatoria</taxon>
        <taxon>Bdelloidea</taxon>
        <taxon>Philodinida</taxon>
        <taxon>Philodinidae</taxon>
        <taxon>Didymodactylos</taxon>
    </lineage>
</organism>
<dbReference type="Gene3D" id="3.30.40.210">
    <property type="match status" value="2"/>
</dbReference>
<dbReference type="Pfam" id="PF00569">
    <property type="entry name" value="ZZ"/>
    <property type="match status" value="1"/>
</dbReference>
<dbReference type="GO" id="GO:0000993">
    <property type="term" value="F:RNA polymerase II complex binding"/>
    <property type="evidence" value="ECO:0007669"/>
    <property type="project" value="TreeGrafter"/>
</dbReference>
<dbReference type="AlphaFoldDB" id="A0A814RMJ2"/>
<dbReference type="InterPro" id="IPR029040">
    <property type="entry name" value="RPABC4/Spt4"/>
</dbReference>
<keyword evidence="5" id="KW-0479">Metal-binding</keyword>
<dbReference type="Pfam" id="PF09069">
    <property type="entry name" value="EF-hand_3"/>
    <property type="match status" value="1"/>
</dbReference>
<evidence type="ECO:0000256" key="13">
    <source>
        <dbReference type="ARBA" id="ARBA00079864"/>
    </source>
</evidence>
<dbReference type="Proteomes" id="UP000663829">
    <property type="component" value="Unassembled WGS sequence"/>
</dbReference>
<sequence length="815" mass="94249">MDVDETNTLVEKSNNEKMNGELNEKLYDTLRHKLESLSQIKFAAYRVAGKLRVLQKYLKLTYVDYNVLVRAFNTHKLQFGEGGTIKQDEARKVLCAIYQLLSPYHFNESSIDETIDTLLEIMKDMLDAKSQDFFDVNAFKIVLFALSNAKLPEKYRCFFRQVTHPNVIASQSKLTELFEILLKLPNYFDNVDPFHYDNIPACVQSCLDHTHDGVVREDIFVNWMGREPQTLVWLPTMHRLIATETGSYRCLRCFNYDLCQKCFFTGAHVRTHDGSHPIEEYCKQVTPFEDLKAFYEFIKLKLGNREVKRKERYLTIERSKSFCDTPVSSANSSSLLMNNGINGTMVRHDDLSRKTLLNEIYKPMPKSDTSATTLSHPSDLNEQVVPLVHQTGYDNVPENQIGAKKLSSPLKKKLTSDEPLSQKEQVNGKTKSKGTKNNYMNVNENPNNKKIDYAVINKKANIRQELPIDGAPLILPKQHSPTKKNSSKKIEEHLLLTDHYKLPPIDKSSKDEDEGPPLPPKQRQNSSRALVYDFIGSELQELKETLAQFEDNSSNKIFTGEHSINMTEDSRRLPPDMRNLRACLLCSLIKNVNMFDEEGCDNCEDYLHLKNNRDRVYRCTSSNFEGMIALMQPEESWVAKWQRIDRHCKGLYAVSVTGTLPRDIQRDLQRTIEKHLMFLTSFSCHWKFCFITSSINMTEDSRRLPPDMRNLRACLLCSLIKNVNMFDEEGCDNCEDYLHLKNNRDRVYRCTSSNFEGMIALMQPEESWVAKWQRIDRHCKGLYAVSVTGTLPRDIQRDLQRSGRSYRSRDLSLKT</sequence>
<reference evidence="17" key="1">
    <citation type="submission" date="2021-02" db="EMBL/GenBank/DDBJ databases">
        <authorList>
            <person name="Nowell W R."/>
        </authorList>
    </citation>
    <scope>NUCLEOTIDE SEQUENCE</scope>
</reference>
<evidence type="ECO:0000313" key="18">
    <source>
        <dbReference type="EMBL" id="CAF3899363.1"/>
    </source>
</evidence>
<feature type="region of interest" description="Disordered" evidence="15">
    <location>
        <begin position="394"/>
        <end position="446"/>
    </location>
</feature>
<protein>
    <recommendedName>
        <fullName evidence="3">Transcription elongation factor SPT4</fullName>
    </recommendedName>
    <alternativeName>
        <fullName evidence="13">DRB sensitivity-inducing factor small subunit</fullName>
    </alternativeName>
    <alternativeName>
        <fullName evidence="12">Transcription elongation factor spt4</fullName>
    </alternativeName>
</protein>
<dbReference type="EMBL" id="CAJNOQ010006446">
    <property type="protein sequence ID" value="CAF1135668.1"/>
    <property type="molecule type" value="Genomic_DNA"/>
</dbReference>
<name>A0A814RMJ2_9BILA</name>
<evidence type="ECO:0000256" key="8">
    <source>
        <dbReference type="ARBA" id="ARBA00023015"/>
    </source>
</evidence>
<evidence type="ECO:0000256" key="4">
    <source>
        <dbReference type="ARBA" id="ARBA00022491"/>
    </source>
</evidence>
<evidence type="ECO:0000256" key="2">
    <source>
        <dbReference type="ARBA" id="ARBA00010464"/>
    </source>
</evidence>
<keyword evidence="10" id="KW-0804">Transcription</keyword>
<dbReference type="InterPro" id="IPR009287">
    <property type="entry name" value="Spt4"/>
</dbReference>
<evidence type="ECO:0000256" key="9">
    <source>
        <dbReference type="ARBA" id="ARBA00023159"/>
    </source>
</evidence>
<dbReference type="PROSITE" id="PS50135">
    <property type="entry name" value="ZF_ZZ_2"/>
    <property type="match status" value="1"/>
</dbReference>
<dbReference type="GO" id="GO:0032044">
    <property type="term" value="C:DSIF complex"/>
    <property type="evidence" value="ECO:0007669"/>
    <property type="project" value="TreeGrafter"/>
</dbReference>
<evidence type="ECO:0000256" key="1">
    <source>
        <dbReference type="ARBA" id="ARBA00004123"/>
    </source>
</evidence>